<sequence>MRGKKYFSILLLGMAALFLHAKSLPDYELLKNNLKLVVFRKTGNFCLYNLSQKGKDKYVPLYDDRSLGRTNKFYVYKDNKIYELKKRIGKPVKIEADENSISILYEFNDSFYVTQKLSFTEKDYGTGGHLLKIETIIENTSGSTSEFALKAIFDTNLGERRQTPLYTDLRTGLFRETVLEPKLERDSAVISANSDLACLFLINHSEAKIPQIIYAASWERLQSRKWLPNAVPGRLFSTRYSHNDSALLFVWPKEMVGNGEKMNVTMLIGCYDFLRKNAENNIQESQVKITDKENNKTPSANTEKMNPKDEKDYQYIQTLLDKILEVESNPDIVTDEYIQDLINQTDNAIQDIQE</sequence>
<proteinExistence type="predicted"/>
<dbReference type="AlphaFoldDB" id="A0AAE9MVS5"/>
<evidence type="ECO:0000313" key="4">
    <source>
        <dbReference type="Proteomes" id="UP001058682"/>
    </source>
</evidence>
<protein>
    <submittedName>
        <fullName evidence="3">Uncharacterized protein</fullName>
    </submittedName>
</protein>
<dbReference type="RefSeq" id="WP_044978359.1">
    <property type="nucleotide sequence ID" value="NZ_CP009228.1"/>
</dbReference>
<dbReference type="KEGG" id="tpk:JO40_05105"/>
<evidence type="ECO:0000313" key="3">
    <source>
        <dbReference type="EMBL" id="UTY34671.1"/>
    </source>
</evidence>
<keyword evidence="2" id="KW-0732">Signal</keyword>
<feature type="signal peptide" evidence="2">
    <location>
        <begin position="1"/>
        <end position="21"/>
    </location>
</feature>
<feature type="chain" id="PRO_5042295131" evidence="2">
    <location>
        <begin position="22"/>
        <end position="354"/>
    </location>
</feature>
<evidence type="ECO:0000256" key="1">
    <source>
        <dbReference type="SAM" id="MobiDB-lite"/>
    </source>
</evidence>
<accession>A0AAE9MVS5</accession>
<dbReference type="Proteomes" id="UP001058682">
    <property type="component" value="Chromosome"/>
</dbReference>
<evidence type="ECO:0000256" key="2">
    <source>
        <dbReference type="SAM" id="SignalP"/>
    </source>
</evidence>
<dbReference type="EMBL" id="CP038804">
    <property type="protein sequence ID" value="UTY34671.1"/>
    <property type="molecule type" value="Genomic_DNA"/>
</dbReference>
<name>A0AAE9MVS5_9SPIR</name>
<organism evidence="3 4">
    <name type="scientific">Treponema putidum</name>
    <dbReference type="NCBI Taxonomy" id="221027"/>
    <lineage>
        <taxon>Bacteria</taxon>
        <taxon>Pseudomonadati</taxon>
        <taxon>Spirochaetota</taxon>
        <taxon>Spirochaetia</taxon>
        <taxon>Spirochaetales</taxon>
        <taxon>Treponemataceae</taxon>
        <taxon>Treponema</taxon>
    </lineage>
</organism>
<reference evidence="3" key="1">
    <citation type="submission" date="2019-04" db="EMBL/GenBank/DDBJ databases">
        <title>Whole genome sequencing of oral phylogroup 2 treponemes.</title>
        <authorList>
            <person name="Chan Y."/>
            <person name="Zeng H.H."/>
            <person name="Yu X.L."/>
            <person name="Leung W.K."/>
            <person name="Watt R.M."/>
        </authorList>
    </citation>
    <scope>NUCLEOTIDE SEQUENCE</scope>
    <source>
        <strain evidence="3">OMZ 835</strain>
    </source>
</reference>
<gene>
    <name evidence="3" type="ORF">E4N74_12180</name>
</gene>
<feature type="region of interest" description="Disordered" evidence="1">
    <location>
        <begin position="289"/>
        <end position="310"/>
    </location>
</feature>